<sequence length="179" mass="20046">MSILKKLLIALLALSAMALVTAAFVDGSIKVQQTIHINAPVENVWNFTSNITGLNCWNAWFKRDKMMRTSIAGNEGRPGSSFCWESDSTELGKGCLTISQLTTLRDVTLDITVYAPYKTHAKTYISLQPINNTTRVTLNFNSHVPYPLNIMMLFKRTKKTIATNYALSLQELKRLSEGQ</sequence>
<evidence type="ECO:0000313" key="2">
    <source>
        <dbReference type="EMBL" id="WQD37267.1"/>
    </source>
</evidence>
<evidence type="ECO:0000256" key="1">
    <source>
        <dbReference type="SAM" id="SignalP"/>
    </source>
</evidence>
<gene>
    <name evidence="2" type="ORF">U0035_16480</name>
</gene>
<dbReference type="Gene3D" id="3.30.530.20">
    <property type="match status" value="1"/>
</dbReference>
<keyword evidence="1" id="KW-0732">Signal</keyword>
<dbReference type="Proteomes" id="UP001325680">
    <property type="component" value="Chromosome"/>
</dbReference>
<reference evidence="2 3" key="1">
    <citation type="submission" date="2023-12" db="EMBL/GenBank/DDBJ databases">
        <title>Genome sequencing and assembly of bacterial species from a model synthetic community.</title>
        <authorList>
            <person name="Hogle S.L."/>
        </authorList>
    </citation>
    <scope>NUCLEOTIDE SEQUENCE [LARGE SCALE GENOMIC DNA]</scope>
    <source>
        <strain evidence="2 3">HAMBI_3031</strain>
    </source>
</reference>
<protein>
    <submittedName>
        <fullName evidence="2">SRPBCC family protein</fullName>
    </submittedName>
</protein>
<proteinExistence type="predicted"/>
<organism evidence="2 3">
    <name type="scientific">Niabella yanshanensis</name>
    <dbReference type="NCBI Taxonomy" id="577386"/>
    <lineage>
        <taxon>Bacteria</taxon>
        <taxon>Pseudomonadati</taxon>
        <taxon>Bacteroidota</taxon>
        <taxon>Chitinophagia</taxon>
        <taxon>Chitinophagales</taxon>
        <taxon>Chitinophagaceae</taxon>
        <taxon>Niabella</taxon>
    </lineage>
</organism>
<dbReference type="RefSeq" id="WP_114792296.1">
    <property type="nucleotide sequence ID" value="NZ_CP139960.1"/>
</dbReference>
<dbReference type="InterPro" id="IPR023393">
    <property type="entry name" value="START-like_dom_sf"/>
</dbReference>
<evidence type="ECO:0000313" key="3">
    <source>
        <dbReference type="Proteomes" id="UP001325680"/>
    </source>
</evidence>
<feature type="chain" id="PRO_5045702422" evidence="1">
    <location>
        <begin position="23"/>
        <end position="179"/>
    </location>
</feature>
<dbReference type="Pfam" id="PF10604">
    <property type="entry name" value="Polyketide_cyc2"/>
    <property type="match status" value="1"/>
</dbReference>
<feature type="signal peptide" evidence="1">
    <location>
        <begin position="1"/>
        <end position="22"/>
    </location>
</feature>
<dbReference type="SUPFAM" id="SSF55961">
    <property type="entry name" value="Bet v1-like"/>
    <property type="match status" value="1"/>
</dbReference>
<name>A0ABZ0W222_9BACT</name>
<dbReference type="EMBL" id="CP139960">
    <property type="protein sequence ID" value="WQD37267.1"/>
    <property type="molecule type" value="Genomic_DNA"/>
</dbReference>
<dbReference type="InterPro" id="IPR019587">
    <property type="entry name" value="Polyketide_cyclase/dehydratase"/>
</dbReference>
<accession>A0ABZ0W222</accession>
<keyword evidence="3" id="KW-1185">Reference proteome</keyword>